<organism evidence="1 2">
    <name type="scientific">Brumimicrobium oceani</name>
    <dbReference type="NCBI Taxonomy" id="2100725"/>
    <lineage>
        <taxon>Bacteria</taxon>
        <taxon>Pseudomonadati</taxon>
        <taxon>Bacteroidota</taxon>
        <taxon>Flavobacteriia</taxon>
        <taxon>Flavobacteriales</taxon>
        <taxon>Crocinitomicaceae</taxon>
        <taxon>Brumimicrobium</taxon>
    </lineage>
</organism>
<sequence length="185" mass="21357">MNLEIPNDFNSDSDDQPFTACKICERELSNGSTPYTIEKAYKRVDEGQDVTLFEVAICVPCAEKQSEKMSKESKAYLMKMMGGASFLEKRQSRWSKDWRADWKSNCLFSDEEIKLNDEYHIVGQFQGGKIIPQMTPFVIGQTYIEEIQENLSKETKEEMDRFGEQFLGPDPALRALLKDHQFVMV</sequence>
<name>A0A2U2X5A7_9FLAO</name>
<comment type="caution">
    <text evidence="1">The sequence shown here is derived from an EMBL/GenBank/DDBJ whole genome shotgun (WGS) entry which is preliminary data.</text>
</comment>
<dbReference type="Proteomes" id="UP000245370">
    <property type="component" value="Unassembled WGS sequence"/>
</dbReference>
<dbReference type="AlphaFoldDB" id="A0A2U2X5A7"/>
<gene>
    <name evidence="1" type="ORF">DIT68_13645</name>
</gene>
<dbReference type="RefSeq" id="WP_109360375.1">
    <property type="nucleotide sequence ID" value="NZ_QFRJ01000013.1"/>
</dbReference>
<protein>
    <submittedName>
        <fullName evidence="1">Uncharacterized protein</fullName>
    </submittedName>
</protein>
<dbReference type="OrthoDB" id="1467052at2"/>
<dbReference type="EMBL" id="QFRJ01000013">
    <property type="protein sequence ID" value="PWH82934.1"/>
    <property type="molecule type" value="Genomic_DNA"/>
</dbReference>
<reference evidence="1 2" key="1">
    <citation type="submission" date="2018-05" db="EMBL/GenBank/DDBJ databases">
        <title>Brumimicrobium oceani sp. nov., isolated from coastal sediment.</title>
        <authorList>
            <person name="Kou Y."/>
        </authorList>
    </citation>
    <scope>NUCLEOTIDE SEQUENCE [LARGE SCALE GENOMIC DNA]</scope>
    <source>
        <strain evidence="1 2">C305</strain>
    </source>
</reference>
<keyword evidence="2" id="KW-1185">Reference proteome</keyword>
<accession>A0A2U2X5A7</accession>
<reference evidence="1 2" key="2">
    <citation type="submission" date="2018-05" db="EMBL/GenBank/DDBJ databases">
        <authorList>
            <person name="Lanie J.A."/>
            <person name="Ng W.-L."/>
            <person name="Kazmierczak K.M."/>
            <person name="Andrzejewski T.M."/>
            <person name="Davidsen T.M."/>
            <person name="Wayne K.J."/>
            <person name="Tettelin H."/>
            <person name="Glass J.I."/>
            <person name="Rusch D."/>
            <person name="Podicherti R."/>
            <person name="Tsui H.-C.T."/>
            <person name="Winkler M.E."/>
        </authorList>
    </citation>
    <scope>NUCLEOTIDE SEQUENCE [LARGE SCALE GENOMIC DNA]</scope>
    <source>
        <strain evidence="1 2">C305</strain>
    </source>
</reference>
<evidence type="ECO:0000313" key="1">
    <source>
        <dbReference type="EMBL" id="PWH82934.1"/>
    </source>
</evidence>
<proteinExistence type="predicted"/>
<evidence type="ECO:0000313" key="2">
    <source>
        <dbReference type="Proteomes" id="UP000245370"/>
    </source>
</evidence>